<dbReference type="GO" id="GO:0020037">
    <property type="term" value="F:heme binding"/>
    <property type="evidence" value="ECO:0007669"/>
    <property type="project" value="InterPro"/>
</dbReference>
<dbReference type="PANTHER" id="PTHR47366">
    <property type="entry name" value="TWO-ON-TWO HEMOGLOBIN-3"/>
    <property type="match status" value="1"/>
</dbReference>
<dbReference type="RefSeq" id="WP_212772851.1">
    <property type="nucleotide sequence ID" value="NZ_AP024601.1"/>
</dbReference>
<feature type="binding site" description="distal binding residue" evidence="9">
    <location>
        <position position="71"/>
    </location>
    <ligand>
        <name>heme</name>
        <dbReference type="ChEBI" id="CHEBI:30413"/>
    </ligand>
    <ligandPart>
        <name>Fe</name>
        <dbReference type="ChEBI" id="CHEBI:18248"/>
    </ligandPart>
</feature>
<evidence type="ECO:0000313" key="10">
    <source>
        <dbReference type="EMBL" id="BCU82522.1"/>
    </source>
</evidence>
<feature type="binding site" description="proximal binding residue" evidence="8">
    <location>
        <position position="71"/>
    </location>
    <ligand>
        <name>heme</name>
        <dbReference type="ChEBI" id="CHEBI:30413"/>
    </ligand>
    <ligandPart>
        <name>Fe</name>
        <dbReference type="ChEBI" id="CHEBI:18248"/>
    </ligandPart>
</feature>
<dbReference type="AlphaFoldDB" id="A0A8D5UII7"/>
<evidence type="ECO:0000256" key="8">
    <source>
        <dbReference type="PIRSR" id="PIRSR002030-1"/>
    </source>
</evidence>
<gene>
    <name evidence="10" type="ORF">JIR001_23050</name>
</gene>
<protein>
    <recommendedName>
        <fullName evidence="7">Group 1 truncated hemoglobin</fullName>
    </recommendedName>
</protein>
<sequence>MATLYEKLGGEKAIAAVVNEFYDRMIKDEQVSHYFRYTDMDKLRKHQISYFMSYALGGPHKYEGATLRESHKGMNITHEHYEIAIKHLNGALRKYNVPLEDRVKVEAFLRSVKPHIINK</sequence>
<comment type="similarity">
    <text evidence="1 7">Belongs to the truncated hemoglobin family. Group I subfamily.</text>
</comment>
<dbReference type="PIRSF" id="PIRSF002030">
    <property type="entry name" value="Globin_Protozoa/Cyanobacteria"/>
    <property type="match status" value="1"/>
</dbReference>
<dbReference type="CDD" id="cd00454">
    <property type="entry name" value="TrHb1_N"/>
    <property type="match status" value="1"/>
</dbReference>
<evidence type="ECO:0000256" key="5">
    <source>
        <dbReference type="ARBA" id="ARBA00023004"/>
    </source>
</evidence>
<dbReference type="KEGG" id="pabs:JIR001_23050"/>
<comment type="similarity">
    <text evidence="6">Belongs to the truncated hemoglobin family. Group II subfamily.</text>
</comment>
<keyword evidence="2 7" id="KW-0813">Transport</keyword>
<reference evidence="10" key="2">
    <citation type="journal article" date="2021" name="Microbiol. Resour. Announc.">
        <title>Complete Genome Sequence of Polycladomyces abyssicola JIR-001T, Isolated from Hemipelagic Sediment in Deep Seawater.</title>
        <authorList>
            <person name="Tsubouchi T."/>
            <person name="Kaneko Y."/>
        </authorList>
    </citation>
    <scope>NUCLEOTIDE SEQUENCE</scope>
    <source>
        <strain evidence="10">JIR-001</strain>
    </source>
</reference>
<dbReference type="InterPro" id="IPR012292">
    <property type="entry name" value="Globin/Proto"/>
</dbReference>
<comment type="cofactor">
    <cofactor evidence="8">
        <name>heme</name>
        <dbReference type="ChEBI" id="CHEBI:30413"/>
    </cofactor>
    <text evidence="8">Binds 1 heme group per subunit.</text>
</comment>
<accession>A0A8D5UII7</accession>
<evidence type="ECO:0000256" key="3">
    <source>
        <dbReference type="ARBA" id="ARBA00022617"/>
    </source>
</evidence>
<keyword evidence="7" id="KW-0561">Oxygen transport</keyword>
<evidence type="ECO:0000256" key="2">
    <source>
        <dbReference type="ARBA" id="ARBA00022448"/>
    </source>
</evidence>
<dbReference type="Gene3D" id="1.10.490.10">
    <property type="entry name" value="Globins"/>
    <property type="match status" value="1"/>
</dbReference>
<name>A0A8D5UII7_9BACL</name>
<evidence type="ECO:0000256" key="4">
    <source>
        <dbReference type="ARBA" id="ARBA00022723"/>
    </source>
</evidence>
<dbReference type="Pfam" id="PF01152">
    <property type="entry name" value="Bac_globin"/>
    <property type="match status" value="1"/>
</dbReference>
<dbReference type="SUPFAM" id="SSF46458">
    <property type="entry name" value="Globin-like"/>
    <property type="match status" value="1"/>
</dbReference>
<dbReference type="GO" id="GO:0019825">
    <property type="term" value="F:oxygen binding"/>
    <property type="evidence" value="ECO:0007669"/>
    <property type="project" value="InterPro"/>
</dbReference>
<feature type="binding site" description="distal binding residue" evidence="9">
    <location>
        <position position="46"/>
    </location>
    <ligand>
        <name>heme</name>
        <dbReference type="ChEBI" id="CHEBI:30413"/>
    </ligand>
    <ligandPart>
        <name>Fe</name>
        <dbReference type="ChEBI" id="CHEBI:18248"/>
    </ligandPart>
</feature>
<dbReference type="EMBL" id="AP024601">
    <property type="protein sequence ID" value="BCU82522.1"/>
    <property type="molecule type" value="Genomic_DNA"/>
</dbReference>
<evidence type="ECO:0000256" key="1">
    <source>
        <dbReference type="ARBA" id="ARBA00009660"/>
    </source>
</evidence>
<dbReference type="InterPro" id="IPR001486">
    <property type="entry name" value="Hemoglobin_trunc"/>
</dbReference>
<reference evidence="10" key="1">
    <citation type="journal article" date="2013" name="Int. J. Syst. Evol. Microbiol.">
        <title>Polycladomyces abyssicola gen. nov., sp. nov., a thermophilic filamentous bacterium isolated from hemipelagic sediment.</title>
        <authorList>
            <person name="Tsubouchi T."/>
            <person name="Shimane Y."/>
            <person name="Mori K."/>
            <person name="Usui K."/>
            <person name="Hiraki T."/>
            <person name="Tame A."/>
            <person name="Uematsu K."/>
            <person name="Maruyama T."/>
            <person name="Hatada Y."/>
        </authorList>
    </citation>
    <scope>NUCLEOTIDE SEQUENCE</scope>
    <source>
        <strain evidence="10">JIR-001</strain>
    </source>
</reference>
<dbReference type="InterPro" id="IPR016339">
    <property type="entry name" value="Hemoglobin_trunc_I"/>
</dbReference>
<keyword evidence="5 7" id="KW-0408">Iron</keyword>
<dbReference type="Proteomes" id="UP000677436">
    <property type="component" value="Chromosome"/>
</dbReference>
<dbReference type="InterPro" id="IPR009050">
    <property type="entry name" value="Globin-like_sf"/>
</dbReference>
<keyword evidence="3 7" id="KW-0349">Heme</keyword>
<evidence type="ECO:0000256" key="6">
    <source>
        <dbReference type="ARBA" id="ARBA00034496"/>
    </source>
</evidence>
<dbReference type="InterPro" id="IPR044203">
    <property type="entry name" value="GlbO/GLB3-like"/>
</dbReference>
<dbReference type="GO" id="GO:0046872">
    <property type="term" value="F:metal ion binding"/>
    <property type="evidence" value="ECO:0007669"/>
    <property type="project" value="UniProtKB-UniRule"/>
</dbReference>
<keyword evidence="4 7" id="KW-0479">Metal-binding</keyword>
<dbReference type="PANTHER" id="PTHR47366:SF2">
    <property type="entry name" value="CHROMOSOME UNDETERMINED SCAFFOLD_37, WHOLE GENOME SHOTGUN SEQUENCE"/>
    <property type="match status" value="1"/>
</dbReference>
<dbReference type="GO" id="GO:0005344">
    <property type="term" value="F:oxygen carrier activity"/>
    <property type="evidence" value="ECO:0007669"/>
    <property type="project" value="UniProtKB-UniRule"/>
</dbReference>
<keyword evidence="11" id="KW-1185">Reference proteome</keyword>
<organism evidence="10 11">
    <name type="scientific">Polycladomyces abyssicola</name>
    <dbReference type="NCBI Taxonomy" id="1125966"/>
    <lineage>
        <taxon>Bacteria</taxon>
        <taxon>Bacillati</taxon>
        <taxon>Bacillota</taxon>
        <taxon>Bacilli</taxon>
        <taxon>Bacillales</taxon>
        <taxon>Thermoactinomycetaceae</taxon>
        <taxon>Polycladomyces</taxon>
    </lineage>
</organism>
<evidence type="ECO:0000313" key="11">
    <source>
        <dbReference type="Proteomes" id="UP000677436"/>
    </source>
</evidence>
<evidence type="ECO:0000256" key="7">
    <source>
        <dbReference type="PIRNR" id="PIRNR002030"/>
    </source>
</evidence>
<proteinExistence type="inferred from homology"/>
<evidence type="ECO:0000256" key="9">
    <source>
        <dbReference type="PIRSR" id="PIRSR601486-1"/>
    </source>
</evidence>